<name>A0A2M8RF78_9BRAD</name>
<dbReference type="RefSeq" id="WP_100230453.1">
    <property type="nucleotide sequence ID" value="NZ_PGVG01000002.1"/>
</dbReference>
<dbReference type="EMBL" id="PGVG01000002">
    <property type="protein sequence ID" value="PJG56461.1"/>
    <property type="molecule type" value="Genomic_DNA"/>
</dbReference>
<protein>
    <recommendedName>
        <fullName evidence="3">RNA helicase</fullName>
    </recommendedName>
</protein>
<keyword evidence="2" id="KW-1185">Reference proteome</keyword>
<gene>
    <name evidence="1" type="ORF">CVM73_02525</name>
</gene>
<dbReference type="AlphaFoldDB" id="A0A2M8RF78"/>
<evidence type="ECO:0000313" key="2">
    <source>
        <dbReference type="Proteomes" id="UP000231194"/>
    </source>
</evidence>
<dbReference type="OrthoDB" id="5379851at2"/>
<evidence type="ECO:0008006" key="3">
    <source>
        <dbReference type="Google" id="ProtNLM"/>
    </source>
</evidence>
<proteinExistence type="predicted"/>
<dbReference type="Proteomes" id="UP000231194">
    <property type="component" value="Unassembled WGS sequence"/>
</dbReference>
<sequence length="292" mass="32416">MEASAPILETDQLHCGLIMPLADFDNCSASHWEDVRKIISTAVETLKSPSFNVRMVSEGDETGIIHRRIIQNVYADPIVVCDVSGRNPNVLFELGMRLAFDKPVVIVKDDKTPFMFDTGMIEHLPYPRDLRHGAIETFKAALAKKVTSTYLASKDNPDSVSFIQSFGPFKTVKFDSVEEPAEKAILSMLGDMQSQIHRLAGSVAQITLSNAPNQDDSSQTALRRIHDLVLEEWVKSGGVPDHVRAALSVRYREFRAFMSHGAFNRQVEDAIQALDAAGVVEKSKGNRPRFSD</sequence>
<organism evidence="1 2">
    <name type="scientific">Bradyrhizobium forestalis</name>
    <dbReference type="NCBI Taxonomy" id="1419263"/>
    <lineage>
        <taxon>Bacteria</taxon>
        <taxon>Pseudomonadati</taxon>
        <taxon>Pseudomonadota</taxon>
        <taxon>Alphaproteobacteria</taxon>
        <taxon>Hyphomicrobiales</taxon>
        <taxon>Nitrobacteraceae</taxon>
        <taxon>Bradyrhizobium</taxon>
    </lineage>
</organism>
<reference evidence="1 2" key="1">
    <citation type="submission" date="2017-11" db="EMBL/GenBank/DDBJ databases">
        <title>Bradyrhizobium forestalis sp. nov., an efficient nitrogen-fixing bacterium isolated from nodules of forest legume species in the Amazon.</title>
        <authorList>
            <person name="Costa E.M."/>
            <person name="Guimaraes A."/>
            <person name="Carvalho T.S."/>
            <person name="Rodrigues T.L."/>
            <person name="Ribeiro P.R.A."/>
            <person name="Lebbe L."/>
            <person name="Willems A."/>
            <person name="Moreira F.M.S."/>
        </authorList>
    </citation>
    <scope>NUCLEOTIDE SEQUENCE [LARGE SCALE GENOMIC DNA]</scope>
    <source>
        <strain evidence="1 2">INPA54B</strain>
    </source>
</reference>
<accession>A0A2M8RF78</accession>
<comment type="caution">
    <text evidence="1">The sequence shown here is derived from an EMBL/GenBank/DDBJ whole genome shotgun (WGS) entry which is preliminary data.</text>
</comment>
<evidence type="ECO:0000313" key="1">
    <source>
        <dbReference type="EMBL" id="PJG56461.1"/>
    </source>
</evidence>